<sequence>MKSKFLLNKKDKDMAKIFMSELCSKILTYKNNRSDLISKSMKIGLIKKSQFDDIDPFTW</sequence>
<reference evidence="2" key="1">
    <citation type="submission" date="2018-06" db="EMBL/GenBank/DDBJ databases">
        <authorList>
            <consortium name="Pathogen Informatics"/>
        </authorList>
    </citation>
    <scope>NUCLEOTIDE SEQUENCE [LARGE SCALE GENOMIC DNA]</scope>
    <source>
        <strain evidence="2">NCTC10132</strain>
    </source>
</reference>
<keyword evidence="2" id="KW-1185">Reference proteome</keyword>
<dbReference type="EMBL" id="LS991951">
    <property type="protein sequence ID" value="SYV97196.1"/>
    <property type="molecule type" value="Genomic_DNA"/>
</dbReference>
<evidence type="ECO:0000313" key="1">
    <source>
        <dbReference type="EMBL" id="SYV97196.1"/>
    </source>
</evidence>
<evidence type="ECO:0000313" key="2">
    <source>
        <dbReference type="Proteomes" id="UP000257559"/>
    </source>
</evidence>
<protein>
    <submittedName>
        <fullName evidence="1">Uncharacterized protein</fullName>
    </submittedName>
</protein>
<feature type="non-terminal residue" evidence="1">
    <location>
        <position position="59"/>
    </location>
</feature>
<gene>
    <name evidence="1" type="ORF">NCTC10132_00555</name>
</gene>
<name>A0A3B0Q2Y9_9BACT</name>
<dbReference type="Proteomes" id="UP000257559">
    <property type="component" value="Chromosome"/>
</dbReference>
<proteinExistence type="predicted"/>
<organism evidence="1 2">
    <name type="scientific">Mycoplasmopsis edwardii</name>
    <dbReference type="NCBI Taxonomy" id="53558"/>
    <lineage>
        <taxon>Bacteria</taxon>
        <taxon>Bacillati</taxon>
        <taxon>Mycoplasmatota</taxon>
        <taxon>Mycoplasmoidales</taxon>
        <taxon>Metamycoplasmataceae</taxon>
        <taxon>Mycoplasmopsis</taxon>
    </lineage>
</organism>
<accession>A0A3B0Q2Y9</accession>
<dbReference type="AlphaFoldDB" id="A0A3B0Q2Y9"/>
<dbReference type="KEGG" id="medw:NCTC10132_00555"/>